<protein>
    <submittedName>
        <fullName evidence="2">CYFA0S02e04060g1_1</fullName>
    </submittedName>
    <submittedName>
        <fullName evidence="3">Protein BOP3</fullName>
    </submittedName>
</protein>
<sequence length="381" mass="42265">MEHGQKQKSESLEERAIEPSLAQLLGLGNTPVEWPYSEEALVALIQLQKEKEVTKQQFFRSELLTKSLELMNRALAVSVPPALIPSLFSGETPNDELLMRLASQQPQQPQQATPDATMAPPTPLRQPQAQPMPMQRQANQPPPPQPHMIPQQMRQAPPIPSPQRTLYSGYHQPQQMPQPTQTYGNLGPPVSFQQQALQRPNSPAKIGAAAVAQLEKRYPTSPAHKRTMSTPVFHQTPVPNIHVHSPVQQHQPAGGLMGTMNQIQFINENPGKKRRRDSRDLDDEADATEDEGPSETEKKKDTVVLPKPARMVKHARSRSEQFTYNPDQSSSKTRKSESAMRTEELKTGTAPKVGPLVKKFEEGNATPSSGPKFANNILSSV</sequence>
<feature type="compositionally biased region" description="Polar residues" evidence="1">
    <location>
        <begin position="320"/>
        <end position="331"/>
    </location>
</feature>
<dbReference type="EMBL" id="MPUK01000001">
    <property type="protein sequence ID" value="ONH69508.1"/>
    <property type="molecule type" value="Genomic_DNA"/>
</dbReference>
<evidence type="ECO:0000256" key="1">
    <source>
        <dbReference type="SAM" id="MobiDB-lite"/>
    </source>
</evidence>
<organism evidence="2">
    <name type="scientific">Cyberlindnera fabianii</name>
    <name type="common">Yeast</name>
    <name type="synonym">Hansenula fabianii</name>
    <dbReference type="NCBI Taxonomy" id="36022"/>
    <lineage>
        <taxon>Eukaryota</taxon>
        <taxon>Fungi</taxon>
        <taxon>Dikarya</taxon>
        <taxon>Ascomycota</taxon>
        <taxon>Saccharomycotina</taxon>
        <taxon>Saccharomycetes</taxon>
        <taxon>Phaffomycetales</taxon>
        <taxon>Phaffomycetaceae</taxon>
        <taxon>Cyberlindnera</taxon>
    </lineage>
</organism>
<dbReference type="OMA" id="HSTINHQ"/>
<feature type="compositionally biased region" description="Basic and acidic residues" evidence="1">
    <location>
        <begin position="334"/>
        <end position="346"/>
    </location>
</feature>
<reference evidence="2" key="1">
    <citation type="journal article" date="2014" name="Genome Announc.">
        <title>Genome sequence of the yeast Cyberlindnera fabianii (Hansenula fabianii).</title>
        <authorList>
            <person name="Freel K.C."/>
            <person name="Sarilar V."/>
            <person name="Neuveglise C."/>
            <person name="Devillers H."/>
            <person name="Friedrich A."/>
            <person name="Schacherer J."/>
        </authorList>
    </citation>
    <scope>NUCLEOTIDE SEQUENCE</scope>
    <source>
        <strain evidence="2">YJS4271</strain>
    </source>
</reference>
<feature type="region of interest" description="Disordered" evidence="1">
    <location>
        <begin position="267"/>
        <end position="381"/>
    </location>
</feature>
<feature type="region of interest" description="Disordered" evidence="1">
    <location>
        <begin position="103"/>
        <end position="206"/>
    </location>
</feature>
<keyword evidence="4" id="KW-1185">Reference proteome</keyword>
<name>A0A061AM75_CYBFA</name>
<evidence type="ECO:0000313" key="4">
    <source>
        <dbReference type="Proteomes" id="UP000189513"/>
    </source>
</evidence>
<evidence type="ECO:0000313" key="3">
    <source>
        <dbReference type="EMBL" id="ONH69508.1"/>
    </source>
</evidence>
<accession>A0A061AM75</accession>
<dbReference type="VEuPathDB" id="FungiDB:BON22_0159"/>
<gene>
    <name evidence="3" type="ORF">BON22_0159</name>
    <name evidence="2" type="ORF">CYFA0S_02e04060g</name>
</gene>
<dbReference type="InterPro" id="IPR021216">
    <property type="entry name" value="DUF2722"/>
</dbReference>
<dbReference type="OrthoDB" id="4095763at2759"/>
<evidence type="ECO:0000313" key="2">
    <source>
        <dbReference type="EMBL" id="CDR38646.1"/>
    </source>
</evidence>
<reference evidence="3" key="3">
    <citation type="submission" date="2017-01" db="EMBL/GenBank/DDBJ databases">
        <authorList>
            <person name="Mah S.A."/>
            <person name="Swanson W.J."/>
            <person name="Moy G.W."/>
            <person name="Vacquier V.D."/>
        </authorList>
    </citation>
    <scope>NUCLEOTIDE SEQUENCE [LARGE SCALE GENOMIC DNA]</scope>
    <source>
        <strain evidence="3">65</strain>
    </source>
</reference>
<feature type="compositionally biased region" description="Low complexity" evidence="1">
    <location>
        <begin position="104"/>
        <end position="139"/>
    </location>
</feature>
<feature type="compositionally biased region" description="Acidic residues" evidence="1">
    <location>
        <begin position="280"/>
        <end position="294"/>
    </location>
</feature>
<feature type="compositionally biased region" description="Low complexity" evidence="1">
    <location>
        <begin position="172"/>
        <end position="182"/>
    </location>
</feature>
<dbReference type="Proteomes" id="UP000189513">
    <property type="component" value="Unassembled WGS sequence"/>
</dbReference>
<reference evidence="4" key="2">
    <citation type="journal article" date="2017" name="Genome Announc.">
        <title>Genome sequences of Cyberlindnera fabianii 65, Pichia kudriavzevii 129, and Saccharomyces cerevisiae 131 isolated from fermented masau fruits in Zimbabwe.</title>
        <authorList>
            <person name="van Rijswijck I.M.H."/>
            <person name="Derks M.F.L."/>
            <person name="Abee T."/>
            <person name="de Ridder D."/>
            <person name="Smid E.J."/>
        </authorList>
    </citation>
    <scope>NUCLEOTIDE SEQUENCE [LARGE SCALE GENOMIC DNA]</scope>
    <source>
        <strain evidence="4">65</strain>
    </source>
</reference>
<dbReference type="Pfam" id="PF10846">
    <property type="entry name" value="DUF2722"/>
    <property type="match status" value="1"/>
</dbReference>
<dbReference type="EMBL" id="LK052887">
    <property type="protein sequence ID" value="CDR38646.1"/>
    <property type="molecule type" value="Genomic_DNA"/>
</dbReference>
<feature type="compositionally biased region" description="Polar residues" evidence="1">
    <location>
        <begin position="191"/>
        <end position="201"/>
    </location>
</feature>
<proteinExistence type="predicted"/>
<dbReference type="AlphaFoldDB" id="A0A061AM75"/>